<reference evidence="1 2" key="1">
    <citation type="submission" date="2018-12" db="EMBL/GenBank/DDBJ databases">
        <authorList>
            <person name="Li F."/>
        </authorList>
    </citation>
    <scope>NUCLEOTIDE SEQUENCE [LARGE SCALE GENOMIC DNA]</scope>
    <source>
        <strain evidence="1 2">8H24J-4-2</strain>
    </source>
</reference>
<accession>A0A3S5CP95</accession>
<organism evidence="1 2">
    <name type="scientific">Labedella populi</name>
    <dbReference type="NCBI Taxonomy" id="2498850"/>
    <lineage>
        <taxon>Bacteria</taxon>
        <taxon>Bacillati</taxon>
        <taxon>Actinomycetota</taxon>
        <taxon>Actinomycetes</taxon>
        <taxon>Micrococcales</taxon>
        <taxon>Microbacteriaceae</taxon>
        <taxon>Labedella</taxon>
    </lineage>
</organism>
<comment type="caution">
    <text evidence="1">The sequence shown here is derived from an EMBL/GenBank/DDBJ whole genome shotgun (WGS) entry which is preliminary data.</text>
</comment>
<proteinExistence type="predicted"/>
<dbReference type="AlphaFoldDB" id="A0A3S5CP95"/>
<dbReference type="EMBL" id="RZNC01000001">
    <property type="protein sequence ID" value="RWZ68262.1"/>
    <property type="molecule type" value="Genomic_DNA"/>
</dbReference>
<keyword evidence="2" id="KW-1185">Reference proteome</keyword>
<dbReference type="Proteomes" id="UP000288603">
    <property type="component" value="Unassembled WGS sequence"/>
</dbReference>
<dbReference type="OrthoDB" id="3268479at2"/>
<evidence type="ECO:0000313" key="1">
    <source>
        <dbReference type="EMBL" id="RWZ68262.1"/>
    </source>
</evidence>
<name>A0A3S5CP95_9MICO</name>
<protein>
    <submittedName>
        <fullName evidence="1">DUF2017 family protein</fullName>
    </submittedName>
</protein>
<evidence type="ECO:0000313" key="2">
    <source>
        <dbReference type="Proteomes" id="UP000288603"/>
    </source>
</evidence>
<dbReference type="InterPro" id="IPR018561">
    <property type="entry name" value="AosR"/>
</dbReference>
<gene>
    <name evidence="1" type="ORF">ELQ92_03280</name>
</gene>
<dbReference type="Pfam" id="PF09438">
    <property type="entry name" value="DUF2017"/>
    <property type="match status" value="1"/>
</dbReference>
<sequence>MGQHREGRRVSAFLATTDGRVLAHFDASEVDVLLSLSRQFSALLHDAADPAHLVDPAIARLFPAAYRDDAAASDEFRRYTQKDLASAKLHAADRVQSALDGTAEPSLEVVLPDGRVAIGLSVEDGWSWLRHLTDLRLTLAARMGVVDDTAAFDDEPDPDVLTEDELLTRSLFDWVGYVQELFVAALEDVAGTDTIAGPSASGPSSTGE</sequence>